<accession>A0ABW1T058</accession>
<keyword evidence="1" id="KW-1133">Transmembrane helix</keyword>
<evidence type="ECO:0000256" key="1">
    <source>
        <dbReference type="SAM" id="Phobius"/>
    </source>
</evidence>
<proteinExistence type="predicted"/>
<feature type="transmembrane region" description="Helical" evidence="1">
    <location>
        <begin position="6"/>
        <end position="30"/>
    </location>
</feature>
<comment type="caution">
    <text evidence="2">The sequence shown here is derived from an EMBL/GenBank/DDBJ whole genome shotgun (WGS) entry which is preliminary data.</text>
</comment>
<keyword evidence="3" id="KW-1185">Reference proteome</keyword>
<evidence type="ECO:0000313" key="3">
    <source>
        <dbReference type="Proteomes" id="UP001596138"/>
    </source>
</evidence>
<name>A0ABW1T058_9ACTN</name>
<evidence type="ECO:0000313" key="2">
    <source>
        <dbReference type="EMBL" id="MFC6237699.1"/>
    </source>
</evidence>
<organism evidence="2 3">
    <name type="scientific">Longivirga aurantiaca</name>
    <dbReference type="NCBI Taxonomy" id="1837743"/>
    <lineage>
        <taxon>Bacteria</taxon>
        <taxon>Bacillati</taxon>
        <taxon>Actinomycetota</taxon>
        <taxon>Actinomycetes</taxon>
        <taxon>Sporichthyales</taxon>
        <taxon>Sporichthyaceae</taxon>
        <taxon>Longivirga</taxon>
    </lineage>
</organism>
<sequence>MNGTSASFLVGPLIAFAGVGVLVLLLRWTFRTGVSVVARKPKPGADDEYGLLVPVASPGTYVEGEIMRRTLEDAGVRATLTQTLSGPRVMVFPDDEDRARALIERL</sequence>
<keyword evidence="1" id="KW-0472">Membrane</keyword>
<evidence type="ECO:0008006" key="4">
    <source>
        <dbReference type="Google" id="ProtNLM"/>
    </source>
</evidence>
<dbReference type="EMBL" id="JBHSTI010000008">
    <property type="protein sequence ID" value="MFC6237699.1"/>
    <property type="molecule type" value="Genomic_DNA"/>
</dbReference>
<keyword evidence="1" id="KW-0812">Transmembrane</keyword>
<protein>
    <recommendedName>
        <fullName evidence="4">DUF2007 domain-containing protein</fullName>
    </recommendedName>
</protein>
<gene>
    <name evidence="2" type="ORF">ACFQGU_07400</name>
</gene>
<reference evidence="3" key="1">
    <citation type="journal article" date="2019" name="Int. J. Syst. Evol. Microbiol.">
        <title>The Global Catalogue of Microorganisms (GCM) 10K type strain sequencing project: providing services to taxonomists for standard genome sequencing and annotation.</title>
        <authorList>
            <consortium name="The Broad Institute Genomics Platform"/>
            <consortium name="The Broad Institute Genome Sequencing Center for Infectious Disease"/>
            <person name="Wu L."/>
            <person name="Ma J."/>
        </authorList>
    </citation>
    <scope>NUCLEOTIDE SEQUENCE [LARGE SCALE GENOMIC DNA]</scope>
    <source>
        <strain evidence="3">CGMCC 4.7317</strain>
    </source>
</reference>
<dbReference type="Proteomes" id="UP001596138">
    <property type="component" value="Unassembled WGS sequence"/>
</dbReference>
<dbReference type="RefSeq" id="WP_386765237.1">
    <property type="nucleotide sequence ID" value="NZ_JBHSTI010000008.1"/>
</dbReference>